<reference evidence="2" key="2">
    <citation type="submission" date="2020-09" db="EMBL/GenBank/DDBJ databases">
        <authorList>
            <person name="Sun Q."/>
            <person name="Zhou Y."/>
        </authorList>
    </citation>
    <scope>NUCLEOTIDE SEQUENCE</scope>
    <source>
        <strain evidence="2">CGMCC 4.5737</strain>
    </source>
</reference>
<dbReference type="AlphaFoldDB" id="A0A8J3FT20"/>
<dbReference type="SUPFAM" id="SSF52540">
    <property type="entry name" value="P-loop containing nucleoside triphosphate hydrolases"/>
    <property type="match status" value="1"/>
</dbReference>
<proteinExistence type="predicted"/>
<keyword evidence="2" id="KW-0547">Nucleotide-binding</keyword>
<protein>
    <submittedName>
        <fullName evidence="2">ATP-binding protein</fullName>
    </submittedName>
</protein>
<feature type="region of interest" description="Disordered" evidence="1">
    <location>
        <begin position="412"/>
        <end position="557"/>
    </location>
</feature>
<keyword evidence="2" id="KW-0067">ATP-binding</keyword>
<reference evidence="2" key="1">
    <citation type="journal article" date="2014" name="Int. J. Syst. Evol. Microbiol.">
        <title>Complete genome sequence of Corynebacterium casei LMG S-19264T (=DSM 44701T), isolated from a smear-ripened cheese.</title>
        <authorList>
            <consortium name="US DOE Joint Genome Institute (JGI-PGF)"/>
            <person name="Walter F."/>
            <person name="Albersmeier A."/>
            <person name="Kalinowski J."/>
            <person name="Ruckert C."/>
        </authorList>
    </citation>
    <scope>NUCLEOTIDE SEQUENCE</scope>
    <source>
        <strain evidence="2">CGMCC 4.5737</strain>
    </source>
</reference>
<name>A0A8J3FT20_9PSEU</name>
<organism evidence="2 3">
    <name type="scientific">Longimycelium tulufanense</name>
    <dbReference type="NCBI Taxonomy" id="907463"/>
    <lineage>
        <taxon>Bacteria</taxon>
        <taxon>Bacillati</taxon>
        <taxon>Actinomycetota</taxon>
        <taxon>Actinomycetes</taxon>
        <taxon>Pseudonocardiales</taxon>
        <taxon>Pseudonocardiaceae</taxon>
        <taxon>Longimycelium</taxon>
    </lineage>
</organism>
<evidence type="ECO:0000313" key="3">
    <source>
        <dbReference type="Proteomes" id="UP000637578"/>
    </source>
</evidence>
<keyword evidence="3" id="KW-1185">Reference proteome</keyword>
<dbReference type="RefSeq" id="WP_189052937.1">
    <property type="nucleotide sequence ID" value="NZ_BMMK01000001.1"/>
</dbReference>
<feature type="compositionally biased region" description="Basic and acidic residues" evidence="1">
    <location>
        <begin position="509"/>
        <end position="524"/>
    </location>
</feature>
<evidence type="ECO:0000313" key="2">
    <source>
        <dbReference type="EMBL" id="GGM34859.1"/>
    </source>
</evidence>
<evidence type="ECO:0000256" key="1">
    <source>
        <dbReference type="SAM" id="MobiDB-lite"/>
    </source>
</evidence>
<accession>A0A8J3FT20</accession>
<dbReference type="InterPro" id="IPR027417">
    <property type="entry name" value="P-loop_NTPase"/>
</dbReference>
<dbReference type="Proteomes" id="UP000637578">
    <property type="component" value="Unassembled WGS sequence"/>
</dbReference>
<dbReference type="EMBL" id="BMMK01000001">
    <property type="protein sequence ID" value="GGM34859.1"/>
    <property type="molecule type" value="Genomic_DNA"/>
</dbReference>
<sequence>MTMSASTLLVQIACEQYRFGISDSGETYAVPRDGPRVVVMLRGGKTSLRSQLAREFFQRNGKTASAQALSDALLVIEGMAQDQKETRLYLRVARGEGAVWLDLGDDTGRAARVSPEGWAIEDSAPMLFKRTTLNSPLPEPVRGGSLAELWSWLNVTEHDRPLVAAWLISVLFCDIPHPVLGIFGEQGTGKTTAEKVLVQLLDPGPVPTRKPPRDLESWMTAAAASWVVGLDNLSDMPAWLSDSLCRAVTGDGDVRRKLYTDNELAVFSVRRCIVLNGIDLGALRGDLADRMLPIELHRIDEQHRREEEEYWPEWTKVHPRILGALLDLAAAVMGVLPAIRLTRKPRMADFARILAAVDQILGTRGMDRFTDKQKSMATDSLTGDPFITALRNAITDTFTGTASEILALLTPEEEKGRVPKGWPTTPRQVTQRLKRQAPPMRKAGWDISDDGGANRDKVVRWTITPPTEARESRNQPPQDPQPPQHGRDQHKRTREVRVNRGSGSGSPQELDHQPSHPNDSETAGHEAGAGRAGLTGHPSPPPLAQDESRCCNGGPTTLACQLCRRSPTYWQAAS</sequence>
<gene>
    <name evidence="2" type="ORF">GCM10012275_02630</name>
</gene>
<comment type="caution">
    <text evidence="2">The sequence shown here is derived from an EMBL/GenBank/DDBJ whole genome shotgun (WGS) entry which is preliminary data.</text>
</comment>
<dbReference type="GO" id="GO:0005524">
    <property type="term" value="F:ATP binding"/>
    <property type="evidence" value="ECO:0007669"/>
    <property type="project" value="UniProtKB-KW"/>
</dbReference>